<dbReference type="RefSeq" id="WP_058257286.1">
    <property type="nucleotide sequence ID" value="NZ_LN879430.1"/>
</dbReference>
<gene>
    <name evidence="2" type="ORF">SD1D_0306</name>
</gene>
<evidence type="ECO:0000256" key="1">
    <source>
        <dbReference type="SAM" id="SignalP"/>
    </source>
</evidence>
<dbReference type="EMBL" id="LN879430">
    <property type="protein sequence ID" value="CUH91859.1"/>
    <property type="molecule type" value="Genomic_DNA"/>
</dbReference>
<feature type="chain" id="PRO_5005509377" evidence="1">
    <location>
        <begin position="26"/>
        <end position="126"/>
    </location>
</feature>
<evidence type="ECO:0000313" key="2">
    <source>
        <dbReference type="EMBL" id="CUH91859.1"/>
    </source>
</evidence>
<proteinExistence type="predicted"/>
<dbReference type="Proteomes" id="UP000196053">
    <property type="component" value="Chromosome I"/>
</dbReference>
<protein>
    <submittedName>
        <fullName evidence="2">Putative secreted protein</fullName>
    </submittedName>
</protein>
<dbReference type="KEGG" id="hsd:SD1D_0306"/>
<reference evidence="3" key="1">
    <citation type="submission" date="2015-09" db="EMBL/GenBank/DDBJ databases">
        <authorList>
            <person name="Wibberg D."/>
        </authorList>
    </citation>
    <scope>NUCLEOTIDE SEQUENCE [LARGE SCALE GENOMIC DNA]</scope>
    <source>
        <strain evidence="3">SD1D</strain>
    </source>
</reference>
<evidence type="ECO:0000313" key="3">
    <source>
        <dbReference type="Proteomes" id="UP000196053"/>
    </source>
</evidence>
<keyword evidence="1" id="KW-0732">Signal</keyword>
<dbReference type="AlphaFoldDB" id="A0A0K8J3B7"/>
<accession>A0A0K8J3B7</accession>
<organism evidence="2 3">
    <name type="scientific">Herbinix luporum</name>
    <dbReference type="NCBI Taxonomy" id="1679721"/>
    <lineage>
        <taxon>Bacteria</taxon>
        <taxon>Bacillati</taxon>
        <taxon>Bacillota</taxon>
        <taxon>Clostridia</taxon>
        <taxon>Lachnospirales</taxon>
        <taxon>Lachnospiraceae</taxon>
        <taxon>Herbinix</taxon>
    </lineage>
</organism>
<feature type="signal peptide" evidence="1">
    <location>
        <begin position="1"/>
        <end position="25"/>
    </location>
</feature>
<keyword evidence="3" id="KW-1185">Reference proteome</keyword>
<sequence length="126" mass="14068">MKYRKTVLFVAIFSLLHLLSTSVFAVENDLTDGGEYGKLRIYYDLSISGSTAYASTIAYQYEPNPNLSTYVEARYYDVGSNTYRLKTASGSTSATSYTPNTVVEAKSVHTANSKEWGYFRATLIRP</sequence>
<name>A0A0K8J3B7_9FIRM</name>